<name>A0ABR9GK23_9HYPH</name>
<keyword evidence="1" id="KW-0472">Membrane</keyword>
<proteinExistence type="predicted"/>
<protein>
    <recommendedName>
        <fullName evidence="4">TRAP transporter small permease subunit</fullName>
    </recommendedName>
</protein>
<accession>A0ABR9GK23</accession>
<keyword evidence="1" id="KW-0812">Transmembrane</keyword>
<keyword evidence="1" id="KW-1133">Transmembrane helix</keyword>
<evidence type="ECO:0008006" key="4">
    <source>
        <dbReference type="Google" id="ProtNLM"/>
    </source>
</evidence>
<keyword evidence="3" id="KW-1185">Reference proteome</keyword>
<organism evidence="2 3">
    <name type="scientific">Aminobacter carboxidus</name>
    <dbReference type="NCBI Taxonomy" id="376165"/>
    <lineage>
        <taxon>Bacteria</taxon>
        <taxon>Pseudomonadati</taxon>
        <taxon>Pseudomonadota</taxon>
        <taxon>Alphaproteobacteria</taxon>
        <taxon>Hyphomicrobiales</taxon>
        <taxon>Phyllobacteriaceae</taxon>
        <taxon>Aminobacter</taxon>
    </lineage>
</organism>
<evidence type="ECO:0000313" key="3">
    <source>
        <dbReference type="Proteomes" id="UP000598227"/>
    </source>
</evidence>
<feature type="transmembrane region" description="Helical" evidence="1">
    <location>
        <begin position="120"/>
        <end position="139"/>
    </location>
</feature>
<dbReference type="EMBL" id="JACZEP010000001">
    <property type="protein sequence ID" value="MBE1203974.1"/>
    <property type="molecule type" value="Genomic_DNA"/>
</dbReference>
<dbReference type="RefSeq" id="WP_192565874.1">
    <property type="nucleotide sequence ID" value="NZ_JACZEP010000001.1"/>
</dbReference>
<feature type="transmembrane region" description="Helical" evidence="1">
    <location>
        <begin position="46"/>
        <end position="67"/>
    </location>
</feature>
<gene>
    <name evidence="2" type="ORF">IHE39_06725</name>
</gene>
<dbReference type="Proteomes" id="UP000598227">
    <property type="component" value="Unassembled WGS sequence"/>
</dbReference>
<evidence type="ECO:0000256" key="1">
    <source>
        <dbReference type="SAM" id="Phobius"/>
    </source>
</evidence>
<feature type="transmembrane region" description="Helical" evidence="1">
    <location>
        <begin position="12"/>
        <end position="34"/>
    </location>
</feature>
<reference evidence="2 3" key="1">
    <citation type="submission" date="2020-09" db="EMBL/GenBank/DDBJ databases">
        <title>Draft Genome Sequence of Aminobacter carboxidus type strain DSM 1086, a soil Gram-negative carboxydobacterium.</title>
        <authorList>
            <person name="Turrini P."/>
            <person name="Tescari M."/>
            <person name="Artuso I."/>
            <person name="Lugli G.A."/>
            <person name="Frangipani E."/>
            <person name="Ventura M."/>
            <person name="Visca P."/>
        </authorList>
    </citation>
    <scope>NUCLEOTIDE SEQUENCE [LARGE SCALE GENOMIC DNA]</scope>
    <source>
        <strain evidence="2 3">DSM 1086</strain>
    </source>
</reference>
<comment type="caution">
    <text evidence="2">The sequence shown here is derived from an EMBL/GenBank/DDBJ whole genome shotgun (WGS) entry which is preliminary data.</text>
</comment>
<sequence>MERSTLTAWSLRIAGFIVGAGIVVALEFVLVMIAHNMGYRLVPRGLGWIALPIGVGVLVSQIAASMKAIDVDRIFGGSIIVKQCVAVAVGWQLVVFAYIFMADPFGGYISSREWPTIYKWMLMPPAVAVVLLLLYQWAFRKPPSRT</sequence>
<evidence type="ECO:0000313" key="2">
    <source>
        <dbReference type="EMBL" id="MBE1203974.1"/>
    </source>
</evidence>
<feature type="transmembrane region" description="Helical" evidence="1">
    <location>
        <begin position="79"/>
        <end position="100"/>
    </location>
</feature>